<keyword evidence="18" id="KW-1185">Reference proteome</keyword>
<dbReference type="GO" id="GO:0005789">
    <property type="term" value="C:endoplasmic reticulum membrane"/>
    <property type="evidence" value="ECO:0007669"/>
    <property type="project" value="UniProtKB-SubCell"/>
</dbReference>
<dbReference type="InterPro" id="IPR051634">
    <property type="entry name" value="Extended_Synaptotagmin"/>
</dbReference>
<dbReference type="Proteomes" id="UP000192578">
    <property type="component" value="Unassembled WGS sequence"/>
</dbReference>
<feature type="domain" description="C2" evidence="15">
    <location>
        <begin position="255"/>
        <end position="381"/>
    </location>
</feature>
<dbReference type="Pfam" id="PF00168">
    <property type="entry name" value="C2"/>
    <property type="match status" value="3"/>
</dbReference>
<sequence length="770" mass="85460">MPIFALLLDTVYDICAFGLFKDQNEFGVYWFAAARIVWLVVKWIATPSNYRAAPARTLPELFDFTLDEQKTILESSGKIPSWIHFPDLERVEWLNILLARLWPPFGVFMDKMFKEILEPIIKTAFGSKISFQFDKVDFGSIPVRVNGVKGYKDNVDRKEIMLDWELYYKGDAEFTVYVSGIRAGVKNVQLHGTLRITLKPVLNDMPFVGGVEVYFLNPPVIDFDLTNLLNAPGFLSLKQTVHQQVMDNLKQFTVLPNKISIPFTDIAHKEFLFDLPAGLIRVHVIAGKNLPVADPSLIGPGSSDPYVKIMLGAKEARTKTIFKSLNPKWDEVFDFIVSEAQGQKINFEVYDQDRQQDDFLGKFSVDSGSVRSAGDSFSHWYNISGGSRAPSTGQINLKLSWFDLSKDRADLNATLYENRQLSQYAVSPLSSAVVLVLIDSASALPRVTNSGKDRDPNSSVVLTLGSQTFTTRVVAHSTTPIWEQQTLLYVHNPLTEQIAILLKDDSSPLPIGNLEFPIAALLEADNFAMEAPFPLKGSGPRSAIRLRMTLRLATNAEVRDSYLLAGTPSNTDLKSSLILSVPAPSQSSSANSMDSSNPLVVVKSLNPSTSPDFLTTPRINIALTSAPKSNALAVEIFEACSLDSLWELAQATKQKMYVVCTLLPMKLKQQTGESSTIDNPTFRERLQFSLSPKIELKDCTVHLQVVFGSSMFQKSLGEVKIPLRNVTFGRDEPSWFELLPKGVTPPITVPPLLLPVTQSSVSVVKLTPSK</sequence>
<keyword evidence="12" id="KW-0445">Lipid transport</keyword>
<dbReference type="GO" id="GO:0035091">
    <property type="term" value="F:phosphatidylinositol binding"/>
    <property type="evidence" value="ECO:0007669"/>
    <property type="project" value="TreeGrafter"/>
</dbReference>
<dbReference type="PRINTS" id="PR00360">
    <property type="entry name" value="C2DOMAIN"/>
</dbReference>
<protein>
    <submittedName>
        <fullName evidence="17">Extended synaptotagmin-2</fullName>
    </submittedName>
</protein>
<evidence type="ECO:0000256" key="14">
    <source>
        <dbReference type="ARBA" id="ARBA00023136"/>
    </source>
</evidence>
<evidence type="ECO:0000259" key="15">
    <source>
        <dbReference type="PROSITE" id="PS50004"/>
    </source>
</evidence>
<dbReference type="PROSITE" id="PS50004">
    <property type="entry name" value="C2"/>
    <property type="match status" value="3"/>
</dbReference>
<dbReference type="SUPFAM" id="SSF49562">
    <property type="entry name" value="C2 domain (Calcium/lipid-binding domain, CaLB)"/>
    <property type="match status" value="3"/>
</dbReference>
<dbReference type="InterPro" id="IPR000008">
    <property type="entry name" value="C2_dom"/>
</dbReference>
<dbReference type="OrthoDB" id="1029639at2759"/>
<evidence type="ECO:0000259" key="16">
    <source>
        <dbReference type="PROSITE" id="PS51847"/>
    </source>
</evidence>
<gene>
    <name evidence="17" type="ORF">BV898_11738</name>
</gene>
<feature type="domain" description="C2" evidence="15">
    <location>
        <begin position="613"/>
        <end position="736"/>
    </location>
</feature>
<evidence type="ECO:0000256" key="6">
    <source>
        <dbReference type="ARBA" id="ARBA00022692"/>
    </source>
</evidence>
<keyword evidence="13" id="KW-0446">Lipid-binding</keyword>
<evidence type="ECO:0000256" key="3">
    <source>
        <dbReference type="ARBA" id="ARBA00005867"/>
    </source>
</evidence>
<comment type="caution">
    <text evidence="17">The sequence shown here is derived from an EMBL/GenBank/DDBJ whole genome shotgun (WGS) entry which is preliminary data.</text>
</comment>
<dbReference type="PANTHER" id="PTHR45761:SF1">
    <property type="entry name" value="EXTENDED SYNAPTOTAGMIN-LIKE PROTEIN 2, ISOFORM C"/>
    <property type="match status" value="1"/>
</dbReference>
<dbReference type="Pfam" id="PF17047">
    <property type="entry name" value="SMP_LBD"/>
    <property type="match status" value="1"/>
</dbReference>
<keyword evidence="9" id="KW-0256">Endoplasmic reticulum</keyword>
<keyword evidence="6" id="KW-0812">Transmembrane</keyword>
<feature type="domain" description="C2" evidence="15">
    <location>
        <begin position="415"/>
        <end position="531"/>
    </location>
</feature>
<keyword evidence="5" id="KW-1003">Cell membrane</keyword>
<evidence type="ECO:0000256" key="8">
    <source>
        <dbReference type="ARBA" id="ARBA00022737"/>
    </source>
</evidence>
<dbReference type="InterPro" id="IPR039010">
    <property type="entry name" value="Synaptotagmin_SMP"/>
</dbReference>
<dbReference type="AlphaFoldDB" id="A0A1W0WFU7"/>
<keyword evidence="8" id="KW-0677">Repeat</keyword>
<accession>A0A1W0WFU7</accession>
<organism evidence="17 18">
    <name type="scientific">Hypsibius exemplaris</name>
    <name type="common">Freshwater tardigrade</name>
    <dbReference type="NCBI Taxonomy" id="2072580"/>
    <lineage>
        <taxon>Eukaryota</taxon>
        <taxon>Metazoa</taxon>
        <taxon>Ecdysozoa</taxon>
        <taxon>Tardigrada</taxon>
        <taxon>Eutardigrada</taxon>
        <taxon>Parachela</taxon>
        <taxon>Hypsibioidea</taxon>
        <taxon>Hypsibiidae</taxon>
        <taxon>Hypsibius</taxon>
    </lineage>
</organism>
<dbReference type="SMART" id="SM00239">
    <property type="entry name" value="C2"/>
    <property type="match status" value="3"/>
</dbReference>
<feature type="domain" description="SMP-LTD" evidence="16">
    <location>
        <begin position="87"/>
        <end position="264"/>
    </location>
</feature>
<dbReference type="GO" id="GO:0006869">
    <property type="term" value="P:lipid transport"/>
    <property type="evidence" value="ECO:0007669"/>
    <property type="project" value="UniProtKB-KW"/>
</dbReference>
<name>A0A1W0WFU7_HYPEX</name>
<dbReference type="Gene3D" id="2.60.40.150">
    <property type="entry name" value="C2 domain"/>
    <property type="match status" value="3"/>
</dbReference>
<keyword evidence="7" id="KW-0479">Metal-binding</keyword>
<evidence type="ECO:0000256" key="9">
    <source>
        <dbReference type="ARBA" id="ARBA00022824"/>
    </source>
</evidence>
<dbReference type="CDD" id="cd21670">
    <property type="entry name" value="SMP_ESyt"/>
    <property type="match status" value="1"/>
</dbReference>
<reference evidence="18" key="1">
    <citation type="submission" date="2017-01" db="EMBL/GenBank/DDBJ databases">
        <title>Comparative genomics of anhydrobiosis in the tardigrade Hypsibius dujardini.</title>
        <authorList>
            <person name="Yoshida Y."/>
            <person name="Koutsovoulos G."/>
            <person name="Laetsch D."/>
            <person name="Stevens L."/>
            <person name="Kumar S."/>
            <person name="Horikawa D."/>
            <person name="Ishino K."/>
            <person name="Komine S."/>
            <person name="Tomita M."/>
            <person name="Blaxter M."/>
            <person name="Arakawa K."/>
        </authorList>
    </citation>
    <scope>NUCLEOTIDE SEQUENCE [LARGE SCALE GENOMIC DNA]</scope>
    <source>
        <strain evidence="18">Z151</strain>
    </source>
</reference>
<comment type="similarity">
    <text evidence="3">Belongs to the extended synaptotagmin family.</text>
</comment>
<keyword evidence="14" id="KW-0472">Membrane</keyword>
<comment type="subcellular location">
    <subcellularLocation>
        <location evidence="1">Cell membrane</location>
        <topology evidence="1">Peripheral membrane protein</topology>
    </subcellularLocation>
    <subcellularLocation>
        <location evidence="2">Endoplasmic reticulum membrane</location>
        <topology evidence="2">Multi-pass membrane protein</topology>
    </subcellularLocation>
</comment>
<dbReference type="PROSITE" id="PS51847">
    <property type="entry name" value="SMP"/>
    <property type="match status" value="1"/>
</dbReference>
<evidence type="ECO:0000313" key="17">
    <source>
        <dbReference type="EMBL" id="OQV14074.1"/>
    </source>
</evidence>
<evidence type="ECO:0000313" key="18">
    <source>
        <dbReference type="Proteomes" id="UP000192578"/>
    </source>
</evidence>
<dbReference type="FunFam" id="2.60.40.150:FF:000025">
    <property type="entry name" value="Extended synaptotagmin 2"/>
    <property type="match status" value="1"/>
</dbReference>
<keyword evidence="10" id="KW-0106">Calcium</keyword>
<proteinExistence type="inferred from homology"/>
<evidence type="ECO:0000256" key="10">
    <source>
        <dbReference type="ARBA" id="ARBA00022837"/>
    </source>
</evidence>
<dbReference type="GO" id="GO:0008429">
    <property type="term" value="F:phosphatidylethanolamine binding"/>
    <property type="evidence" value="ECO:0007669"/>
    <property type="project" value="TreeGrafter"/>
</dbReference>
<keyword evidence="11" id="KW-1133">Transmembrane helix</keyword>
<dbReference type="GO" id="GO:0005886">
    <property type="term" value="C:plasma membrane"/>
    <property type="evidence" value="ECO:0007669"/>
    <property type="project" value="UniProtKB-SubCell"/>
</dbReference>
<dbReference type="GO" id="GO:0031210">
    <property type="term" value="F:phosphatidylcholine binding"/>
    <property type="evidence" value="ECO:0007669"/>
    <property type="project" value="TreeGrafter"/>
</dbReference>
<dbReference type="InterPro" id="IPR035892">
    <property type="entry name" value="C2_domain_sf"/>
</dbReference>
<evidence type="ECO:0000256" key="2">
    <source>
        <dbReference type="ARBA" id="ARBA00004477"/>
    </source>
</evidence>
<keyword evidence="4" id="KW-0813">Transport</keyword>
<evidence type="ECO:0000256" key="12">
    <source>
        <dbReference type="ARBA" id="ARBA00023055"/>
    </source>
</evidence>
<evidence type="ECO:0000256" key="11">
    <source>
        <dbReference type="ARBA" id="ARBA00022989"/>
    </source>
</evidence>
<dbReference type="EMBL" id="MTYJ01000111">
    <property type="protein sequence ID" value="OQV14074.1"/>
    <property type="molecule type" value="Genomic_DNA"/>
</dbReference>
<dbReference type="InterPro" id="IPR031468">
    <property type="entry name" value="SMP_LBD"/>
</dbReference>
<evidence type="ECO:0000256" key="7">
    <source>
        <dbReference type="ARBA" id="ARBA00022723"/>
    </source>
</evidence>
<evidence type="ECO:0000256" key="5">
    <source>
        <dbReference type="ARBA" id="ARBA00022475"/>
    </source>
</evidence>
<dbReference type="PANTHER" id="PTHR45761">
    <property type="entry name" value="EXTENDED SYNAPTOTAGMIN-LIKE PROTEIN 2, ISOFORM C"/>
    <property type="match status" value="1"/>
</dbReference>
<evidence type="ECO:0000256" key="1">
    <source>
        <dbReference type="ARBA" id="ARBA00004202"/>
    </source>
</evidence>
<dbReference type="GO" id="GO:0005544">
    <property type="term" value="F:calcium-dependent phospholipid binding"/>
    <property type="evidence" value="ECO:0007669"/>
    <property type="project" value="TreeGrafter"/>
</dbReference>
<evidence type="ECO:0000256" key="4">
    <source>
        <dbReference type="ARBA" id="ARBA00022448"/>
    </source>
</evidence>
<dbReference type="GO" id="GO:0005509">
    <property type="term" value="F:calcium ion binding"/>
    <property type="evidence" value="ECO:0007669"/>
    <property type="project" value="TreeGrafter"/>
</dbReference>
<evidence type="ECO:0000256" key="13">
    <source>
        <dbReference type="ARBA" id="ARBA00023121"/>
    </source>
</evidence>